<dbReference type="InterPro" id="IPR011989">
    <property type="entry name" value="ARM-like"/>
</dbReference>
<accession>A0A5J4WDK6</accession>
<dbReference type="InterPro" id="IPR016024">
    <property type="entry name" value="ARM-type_fold"/>
</dbReference>
<organism evidence="1 2">
    <name type="scientific">Streblomastix strix</name>
    <dbReference type="NCBI Taxonomy" id="222440"/>
    <lineage>
        <taxon>Eukaryota</taxon>
        <taxon>Metamonada</taxon>
        <taxon>Preaxostyla</taxon>
        <taxon>Oxymonadida</taxon>
        <taxon>Streblomastigidae</taxon>
        <taxon>Streblomastix</taxon>
    </lineage>
</organism>
<dbReference type="EMBL" id="SNRW01002443">
    <property type="protein sequence ID" value="KAA6392743.1"/>
    <property type="molecule type" value="Genomic_DNA"/>
</dbReference>
<dbReference type="Proteomes" id="UP000324800">
    <property type="component" value="Unassembled WGS sequence"/>
</dbReference>
<gene>
    <name evidence="1" type="ORF">EZS28_011728</name>
</gene>
<proteinExistence type="predicted"/>
<name>A0A5J4WDK6_9EUKA</name>
<dbReference type="OrthoDB" id="195736at2759"/>
<evidence type="ECO:0000313" key="2">
    <source>
        <dbReference type="Proteomes" id="UP000324800"/>
    </source>
</evidence>
<evidence type="ECO:0000313" key="1">
    <source>
        <dbReference type="EMBL" id="KAA6392743.1"/>
    </source>
</evidence>
<dbReference type="Gene3D" id="1.25.10.10">
    <property type="entry name" value="Leucine-rich Repeat Variant"/>
    <property type="match status" value="1"/>
</dbReference>
<comment type="caution">
    <text evidence="1">The sequence shown here is derived from an EMBL/GenBank/DDBJ whole genome shotgun (WGS) entry which is preliminary data.</text>
</comment>
<sequence>MTEDSYRHQKVTLHTDSSEFSNLPQLASAIRSPDKNIHIPAFKSILDIVINEPKSIDALYENDIVNVLNKQIGSEDEEDAYVLSSTILHAIGVRSKVVDSDILACSATESLIRIIHSSNEKQSKAGSKALCELVEENETIRNSLLTTGFIQVVIHTLTSGQQALNRSLSSSQSISDSPSFVKVGLLDVILRLVTAAEVLQPLAILIPLLEELKKNGEDQLKIKARKILGQLSSEGIIYSQTSSVGNEKENDYKIKELEDLNREKDQQLQHQEEKTKLKLR</sequence>
<protein>
    <submittedName>
        <fullName evidence="1">Uncharacterized protein</fullName>
    </submittedName>
</protein>
<dbReference type="SUPFAM" id="SSF48371">
    <property type="entry name" value="ARM repeat"/>
    <property type="match status" value="1"/>
</dbReference>
<reference evidence="1 2" key="1">
    <citation type="submission" date="2019-03" db="EMBL/GenBank/DDBJ databases">
        <title>Single cell metagenomics reveals metabolic interactions within the superorganism composed of flagellate Streblomastix strix and complex community of Bacteroidetes bacteria on its surface.</title>
        <authorList>
            <person name="Treitli S.C."/>
            <person name="Kolisko M."/>
            <person name="Husnik F."/>
            <person name="Keeling P."/>
            <person name="Hampl V."/>
        </authorList>
    </citation>
    <scope>NUCLEOTIDE SEQUENCE [LARGE SCALE GENOMIC DNA]</scope>
    <source>
        <strain evidence="1">ST1C</strain>
    </source>
</reference>
<dbReference type="AlphaFoldDB" id="A0A5J4WDK6"/>